<comment type="caution">
    <text evidence="1">The sequence shown here is derived from an EMBL/GenBank/DDBJ whole genome shotgun (WGS) entry which is preliminary data.</text>
</comment>
<proteinExistence type="predicted"/>
<dbReference type="AlphaFoldDB" id="E7RN62"/>
<organism evidence="1 2">
    <name type="scientific">Hoylesella oralis ATCC 33269</name>
    <dbReference type="NCBI Taxonomy" id="873533"/>
    <lineage>
        <taxon>Bacteria</taxon>
        <taxon>Pseudomonadati</taxon>
        <taxon>Bacteroidota</taxon>
        <taxon>Bacteroidia</taxon>
        <taxon>Bacteroidales</taxon>
        <taxon>Prevotellaceae</taxon>
        <taxon>Hoylesella</taxon>
    </lineage>
</organism>
<accession>E7RN62</accession>
<evidence type="ECO:0000313" key="2">
    <source>
        <dbReference type="Proteomes" id="UP000005580"/>
    </source>
</evidence>
<name>E7RN62_9BACT</name>
<dbReference type="GO" id="GO:0003677">
    <property type="term" value="F:DNA binding"/>
    <property type="evidence" value="ECO:0007669"/>
    <property type="project" value="InterPro"/>
</dbReference>
<dbReference type="EMBL" id="AEPE02000002">
    <property type="protein sequence ID" value="EFZ38193.1"/>
    <property type="molecule type" value="Genomic_DNA"/>
</dbReference>
<dbReference type="SUPFAM" id="SSF56349">
    <property type="entry name" value="DNA breaking-rejoining enzymes"/>
    <property type="match status" value="1"/>
</dbReference>
<protein>
    <recommendedName>
        <fullName evidence="3">Tyr recombinase domain-containing protein</fullName>
    </recommendedName>
</protein>
<reference evidence="1" key="1">
    <citation type="submission" date="2011-01" db="EMBL/GenBank/DDBJ databases">
        <authorList>
            <person name="Muzny D."/>
            <person name="Qin X."/>
            <person name="Buhay C."/>
            <person name="Dugan-Rocha S."/>
            <person name="Ding Y."/>
            <person name="Chen G."/>
            <person name="Hawes A."/>
            <person name="Holder M."/>
            <person name="Jhangiani S."/>
            <person name="Johnson A."/>
            <person name="Khan Z."/>
            <person name="Li Z."/>
            <person name="Liu W."/>
            <person name="Liu X."/>
            <person name="Perez L."/>
            <person name="Shen H."/>
            <person name="Wang Q."/>
            <person name="Watt J."/>
            <person name="Xi L."/>
            <person name="Xin Y."/>
            <person name="Zhou J."/>
            <person name="Deng J."/>
            <person name="Jiang H."/>
            <person name="Liu Y."/>
            <person name="Qu J."/>
            <person name="Song X.-Z."/>
            <person name="Zhang L."/>
            <person name="Villasana D."/>
            <person name="Johnson A."/>
            <person name="Liu J."/>
            <person name="Liyanage D."/>
            <person name="Lorensuhewa L."/>
            <person name="Robinson T."/>
            <person name="Song A."/>
            <person name="Song B.-B."/>
            <person name="Dinh H."/>
            <person name="Thornton R."/>
            <person name="Coyle M."/>
            <person name="Francisco L."/>
            <person name="Jackson L."/>
            <person name="Javaid M."/>
            <person name="Korchina V."/>
            <person name="Kovar C."/>
            <person name="Mata R."/>
            <person name="Mathew T."/>
            <person name="Ngo R."/>
            <person name="Nguyen L."/>
            <person name="Nguyen N."/>
            <person name="Okwuonu G."/>
            <person name="Ongeri F."/>
            <person name="Pham C."/>
            <person name="Simmons D."/>
            <person name="Wilczek-Boney K."/>
            <person name="Hale W."/>
            <person name="Jakkamsetti A."/>
            <person name="Pham P."/>
            <person name="Ruth R."/>
            <person name="San Lucas F."/>
            <person name="Warren J."/>
            <person name="Zhang J."/>
            <person name="Zhao Z."/>
            <person name="Zhou C."/>
            <person name="Zhu D."/>
            <person name="Lee S."/>
            <person name="Bess C."/>
            <person name="Blankenburg K."/>
            <person name="Forbes L."/>
            <person name="Fu Q."/>
            <person name="Gubbala S."/>
            <person name="Hirani K."/>
            <person name="Jayaseelan J.C."/>
            <person name="Lara F."/>
            <person name="Munidasa M."/>
            <person name="Palculict T."/>
            <person name="Patil S."/>
            <person name="Pu L.-L."/>
            <person name="Saada N."/>
            <person name="Tang L."/>
            <person name="Weissenberger G."/>
            <person name="Zhu Y."/>
            <person name="Hemphill L."/>
            <person name="Shang Y."/>
            <person name="Youmans B."/>
            <person name="Ayvaz T."/>
            <person name="Ross M."/>
            <person name="Santibanez J."/>
            <person name="Aqrawi P."/>
            <person name="Gross S."/>
            <person name="Joshi V."/>
            <person name="Fowler G."/>
            <person name="Nazareth L."/>
            <person name="Reid J."/>
            <person name="Worley K."/>
            <person name="Petrosino J."/>
            <person name="Highlander S."/>
            <person name="Gibbs R."/>
        </authorList>
    </citation>
    <scope>NUCLEOTIDE SEQUENCE [LARGE SCALE GENOMIC DNA]</scope>
    <source>
        <strain evidence="1">ATCC 33269</strain>
    </source>
</reference>
<evidence type="ECO:0008006" key="3">
    <source>
        <dbReference type="Google" id="ProtNLM"/>
    </source>
</evidence>
<dbReference type="eggNOG" id="COG4974">
    <property type="taxonomic scope" value="Bacteria"/>
</dbReference>
<evidence type="ECO:0000313" key="1">
    <source>
        <dbReference type="EMBL" id="EFZ38193.1"/>
    </source>
</evidence>
<gene>
    <name evidence="1" type="ORF">HMPREF0663_10562</name>
</gene>
<keyword evidence="2" id="KW-1185">Reference proteome</keyword>
<dbReference type="HOGENOM" id="CLU_2059249_0_0_10"/>
<sequence>MYLAVDHEIIRTNPLEELEYEKKPSSKRMHISRTELKQIVGLKLSDNDPLKELARRAFIFSVFMGLAYVDIRLLYPHHIGRTVDNRGYIRINRKKMKVESFIPLHPIAEQILYLYITTD</sequence>
<dbReference type="Proteomes" id="UP000005580">
    <property type="component" value="Unassembled WGS sequence"/>
</dbReference>
<dbReference type="InterPro" id="IPR011010">
    <property type="entry name" value="DNA_brk_join_enz"/>
</dbReference>